<dbReference type="GO" id="GO:0009409">
    <property type="term" value="P:response to cold"/>
    <property type="evidence" value="ECO:0007669"/>
    <property type="project" value="TreeGrafter"/>
</dbReference>
<reference evidence="3" key="2">
    <citation type="submission" date="2016-01" db="EMBL/GenBank/DDBJ databases">
        <title>Six Aerococcus type strain genome sequencing and assembly using PacBio and Illumina Hiseq.</title>
        <authorList>
            <person name="Carkaci D."/>
            <person name="Dargis R."/>
            <person name="Nielsen X.C."/>
            <person name="Skovgaard O."/>
            <person name="Fuursted K."/>
            <person name="Christensen J.J."/>
        </authorList>
    </citation>
    <scope>NUCLEOTIDE SEQUENCE [LARGE SCALE GENOMIC DNA]</scope>
    <source>
        <strain evidence="3">CCUG42038B</strain>
    </source>
</reference>
<feature type="compositionally biased region" description="Basic residues" evidence="1">
    <location>
        <begin position="403"/>
        <end position="417"/>
    </location>
</feature>
<dbReference type="SMART" id="SM00490">
    <property type="entry name" value="HELICc"/>
    <property type="match status" value="1"/>
</dbReference>
<dbReference type="GO" id="GO:0003724">
    <property type="term" value="F:RNA helicase activity"/>
    <property type="evidence" value="ECO:0007669"/>
    <property type="project" value="InterPro"/>
</dbReference>
<keyword evidence="2" id="KW-0067">ATP-binding</keyword>
<dbReference type="KEGG" id="auh:AWM75_02470"/>
<organism evidence="2 3">
    <name type="scientific">Aerococcus urinaehominis</name>
    <dbReference type="NCBI Taxonomy" id="128944"/>
    <lineage>
        <taxon>Bacteria</taxon>
        <taxon>Bacillati</taxon>
        <taxon>Bacillota</taxon>
        <taxon>Bacilli</taxon>
        <taxon>Lactobacillales</taxon>
        <taxon>Aerococcaceae</taxon>
        <taxon>Aerococcus</taxon>
    </lineage>
</organism>
<feature type="compositionally biased region" description="Basic and acidic residues" evidence="1">
    <location>
        <begin position="381"/>
        <end position="402"/>
    </location>
</feature>
<dbReference type="EMBL" id="CP014163">
    <property type="protein sequence ID" value="AMB98927.1"/>
    <property type="molecule type" value="Genomic_DNA"/>
</dbReference>
<dbReference type="GO" id="GO:0005524">
    <property type="term" value="F:ATP binding"/>
    <property type="evidence" value="ECO:0007669"/>
    <property type="project" value="InterPro"/>
</dbReference>
<dbReference type="PROSITE" id="PS51194">
    <property type="entry name" value="HELICASE_CTER"/>
    <property type="match status" value="1"/>
</dbReference>
<keyword evidence="2" id="KW-0547">Nucleotide-binding</keyword>
<dbReference type="AlphaFoldDB" id="A0A0X8FKE2"/>
<evidence type="ECO:0000256" key="1">
    <source>
        <dbReference type="SAM" id="MobiDB-lite"/>
    </source>
</evidence>
<dbReference type="SUPFAM" id="SSF52540">
    <property type="entry name" value="P-loop containing nucleoside triphosphate hydrolases"/>
    <property type="match status" value="1"/>
</dbReference>
<gene>
    <name evidence="2" type="ORF">AWM75_02470</name>
</gene>
<dbReference type="STRING" id="128944.AWM75_02470"/>
<dbReference type="InterPro" id="IPR014001">
    <property type="entry name" value="Helicase_ATP-bd"/>
</dbReference>
<dbReference type="InterPro" id="IPR027417">
    <property type="entry name" value="P-loop_NTPase"/>
</dbReference>
<evidence type="ECO:0000313" key="3">
    <source>
        <dbReference type="Proteomes" id="UP000062260"/>
    </source>
</evidence>
<dbReference type="CDD" id="cd00268">
    <property type="entry name" value="DEADc"/>
    <property type="match status" value="1"/>
</dbReference>
<dbReference type="CDD" id="cd18787">
    <property type="entry name" value="SF2_C_DEAD"/>
    <property type="match status" value="1"/>
</dbReference>
<evidence type="ECO:0000313" key="2">
    <source>
        <dbReference type="EMBL" id="AMB98927.1"/>
    </source>
</evidence>
<proteinExistence type="predicted"/>
<dbReference type="PROSITE" id="PS51195">
    <property type="entry name" value="Q_MOTIF"/>
    <property type="match status" value="1"/>
</dbReference>
<dbReference type="OrthoDB" id="9805696at2"/>
<protein>
    <submittedName>
        <fullName evidence="2">DEAD/DEAH box helicase</fullName>
    </submittedName>
</protein>
<dbReference type="RefSeq" id="WP_067977821.1">
    <property type="nucleotide sequence ID" value="NZ_CP014163.1"/>
</dbReference>
<dbReference type="SMART" id="SM00487">
    <property type="entry name" value="DEXDc"/>
    <property type="match status" value="1"/>
</dbReference>
<dbReference type="Pfam" id="PF00270">
    <property type="entry name" value="DEAD"/>
    <property type="match status" value="1"/>
</dbReference>
<reference evidence="2 3" key="1">
    <citation type="journal article" date="2016" name="Genome Announc.">
        <title>Complete Genome Sequences of Aerococcus christensenii CCUG 28831T, Aerococcus sanguinicola CCUG 43001T, Aerococcus urinae CCUG 36881T, Aerococcus urinaeequi CCUG 28094T, Aerococcus urinaehominis CCUG 42038 BT, and Aerococcus viridans CCUG 4311T.</title>
        <authorList>
            <person name="Carkaci D."/>
            <person name="Dargis R."/>
            <person name="Nielsen X.C."/>
            <person name="Skovgaard O."/>
            <person name="Fuursted K."/>
            <person name="Christensen J.J."/>
        </authorList>
    </citation>
    <scope>NUCLEOTIDE SEQUENCE [LARGE SCALE GENOMIC DNA]</scope>
    <source>
        <strain evidence="2 3">CCUG42038B</strain>
    </source>
</reference>
<name>A0A0X8FKE2_9LACT</name>
<dbReference type="PROSITE" id="PS51192">
    <property type="entry name" value="HELICASE_ATP_BIND_1"/>
    <property type="match status" value="1"/>
</dbReference>
<dbReference type="InterPro" id="IPR001650">
    <property type="entry name" value="Helicase_C-like"/>
</dbReference>
<keyword evidence="3" id="KW-1185">Reference proteome</keyword>
<feature type="compositionally biased region" description="Basic and acidic residues" evidence="1">
    <location>
        <begin position="418"/>
        <end position="451"/>
    </location>
</feature>
<dbReference type="Gene3D" id="3.40.50.300">
    <property type="entry name" value="P-loop containing nucleotide triphosphate hydrolases"/>
    <property type="match status" value="2"/>
</dbReference>
<dbReference type="InterPro" id="IPR050547">
    <property type="entry name" value="DEAD_box_RNA_helicases"/>
</dbReference>
<keyword evidence="2" id="KW-0347">Helicase</keyword>
<dbReference type="GO" id="GO:0033592">
    <property type="term" value="F:RNA strand annealing activity"/>
    <property type="evidence" value="ECO:0007669"/>
    <property type="project" value="TreeGrafter"/>
</dbReference>
<feature type="region of interest" description="Disordered" evidence="1">
    <location>
        <begin position="370"/>
        <end position="451"/>
    </location>
</feature>
<dbReference type="PANTHER" id="PTHR47963:SF1">
    <property type="entry name" value="DEAD-BOX ATP-DEPENDENT RNA HELICASE CSHB"/>
    <property type="match status" value="1"/>
</dbReference>
<dbReference type="InterPro" id="IPR011545">
    <property type="entry name" value="DEAD/DEAH_box_helicase_dom"/>
</dbReference>
<dbReference type="Pfam" id="PF00271">
    <property type="entry name" value="Helicase_C"/>
    <property type="match status" value="1"/>
</dbReference>
<dbReference type="GO" id="GO:0005840">
    <property type="term" value="C:ribosome"/>
    <property type="evidence" value="ECO:0007669"/>
    <property type="project" value="TreeGrafter"/>
</dbReference>
<keyword evidence="2" id="KW-0378">Hydrolase</keyword>
<dbReference type="GO" id="GO:0005829">
    <property type="term" value="C:cytosol"/>
    <property type="evidence" value="ECO:0007669"/>
    <property type="project" value="TreeGrafter"/>
</dbReference>
<dbReference type="PANTHER" id="PTHR47963">
    <property type="entry name" value="DEAD-BOX ATP-DEPENDENT RNA HELICASE 47, MITOCHONDRIAL"/>
    <property type="match status" value="1"/>
</dbReference>
<dbReference type="InterPro" id="IPR014014">
    <property type="entry name" value="RNA_helicase_DEAD_Q_motif"/>
</dbReference>
<sequence>MQFTDYPLADYLQTALKDMNFYQATDIQAQVIPEILSGHSVVAQSQTGSGKSLAFLLPLLSQLTNQAETQVLITAPSRELADQLYQVTKSLLAYASEDIFVERAYGGTDGQRQAQRLEASTPQIVIGTPGRILDLVNRQLISVHQVSHFVVDEADMTLDMGFLTTVDQIASHMPNDLSMYVFSATIPEKLKPFLRKYLANPKWIRVANEQVISPTIENILLAVRGRDKKDLLYQVTQVGQPYLMLIFANTIETVDSLHQYLLGRGLKIAKIHGDLDARERRRVMKQVHNLDFQYVVASDLAARGIDIPGVSHVVNYEIPGELEFFIHRVGRTGRQGLPGQAITMYEPDHQKDIAWLEGKGIHFEDYDIKQGEWQPTRSNRQRQDRPANRDEIDHTVKGMIDKNKRKKVKPGYRKKLKKEIGQHQRRKAQEQRRQKMRQQRRDNKARNQVDY</sequence>
<accession>A0A0X8FKE2</accession>
<dbReference type="InterPro" id="IPR044742">
    <property type="entry name" value="DEAD/DEAH_RhlB"/>
</dbReference>
<dbReference type="Proteomes" id="UP000062260">
    <property type="component" value="Chromosome"/>
</dbReference>